<dbReference type="EMBL" id="JAPQKH010000003">
    <property type="protein sequence ID" value="KAJ5108070.1"/>
    <property type="molecule type" value="Genomic_DNA"/>
</dbReference>
<dbReference type="AlphaFoldDB" id="A0A9W9FX52"/>
<evidence type="ECO:0000313" key="3">
    <source>
        <dbReference type="EMBL" id="KAJ5108070.1"/>
    </source>
</evidence>
<keyword evidence="4" id="KW-1185">Reference proteome</keyword>
<proteinExistence type="predicted"/>
<reference evidence="3" key="2">
    <citation type="journal article" date="2023" name="IMA Fungus">
        <title>Comparative genomic study of the Penicillium genus elucidates a diverse pangenome and 15 lateral gene transfer events.</title>
        <authorList>
            <person name="Petersen C."/>
            <person name="Sorensen T."/>
            <person name="Nielsen M.R."/>
            <person name="Sondergaard T.E."/>
            <person name="Sorensen J.L."/>
            <person name="Fitzpatrick D.A."/>
            <person name="Frisvad J.C."/>
            <person name="Nielsen K.L."/>
        </authorList>
    </citation>
    <scope>NUCLEOTIDE SEQUENCE</scope>
    <source>
        <strain evidence="3">IBT 30069</strain>
    </source>
</reference>
<feature type="region of interest" description="Disordered" evidence="2">
    <location>
        <begin position="386"/>
        <end position="453"/>
    </location>
</feature>
<feature type="compositionally biased region" description="Low complexity" evidence="2">
    <location>
        <begin position="58"/>
        <end position="88"/>
    </location>
</feature>
<evidence type="ECO:0000256" key="2">
    <source>
        <dbReference type="SAM" id="MobiDB-lite"/>
    </source>
</evidence>
<keyword evidence="1" id="KW-0175">Coiled coil</keyword>
<protein>
    <recommendedName>
        <fullName evidence="5">Atg28p</fullName>
    </recommendedName>
</protein>
<evidence type="ECO:0000313" key="4">
    <source>
        <dbReference type="Proteomes" id="UP001149165"/>
    </source>
</evidence>
<accession>A0A9W9FX52</accession>
<reference evidence="3" key="1">
    <citation type="submission" date="2022-11" db="EMBL/GenBank/DDBJ databases">
        <authorList>
            <person name="Petersen C."/>
        </authorList>
    </citation>
    <scope>NUCLEOTIDE SEQUENCE</scope>
    <source>
        <strain evidence="3">IBT 30069</strain>
    </source>
</reference>
<gene>
    <name evidence="3" type="ORF">N7456_004745</name>
</gene>
<organism evidence="3 4">
    <name type="scientific">Penicillium angulare</name>
    <dbReference type="NCBI Taxonomy" id="116970"/>
    <lineage>
        <taxon>Eukaryota</taxon>
        <taxon>Fungi</taxon>
        <taxon>Dikarya</taxon>
        <taxon>Ascomycota</taxon>
        <taxon>Pezizomycotina</taxon>
        <taxon>Eurotiomycetes</taxon>
        <taxon>Eurotiomycetidae</taxon>
        <taxon>Eurotiales</taxon>
        <taxon>Aspergillaceae</taxon>
        <taxon>Penicillium</taxon>
    </lineage>
</organism>
<dbReference type="OrthoDB" id="5342758at2759"/>
<sequence>MSTLLPLRDKRLPAVPAAASTYHHSPLLYIERQSQHIQRSLQTLIDAQSEGLLSGLAQPPSDDISVSSSTPTSSRASRSRSPSTTPVRQPRPKKISLKAARQGIFQSIYDLLKLREEEREILSSQSNERDNALHEVQGFTSRRSGLEEAISFINNDRGNQRAKQLKDEAHDLETDIHELETKLYEMKAKHRHLVSEIANIENSVDAKLSSYTESLTLLQSDIRNYLRDPPVQPLSKRTNESSLYSLNPKRRTLEMAQDYWQQEQEDLHQRQQEVDAEILALEEGGGVWKQAMADVSGFEDRLRGYMRRYMQLSVQETDGAPVGSGKEDIAASVSQDLEQTIQQLGSHLELAEEKDWKLLVCCVAAELEALQEARGKLLPAFGLPVSNELSTSSVPQSGLEETTDKQAEAHTDALQNDDPEPPADLLKDGDEHQPDAASRSEDDEPDPAWLLEA</sequence>
<name>A0A9W9FX52_9EURO</name>
<feature type="compositionally biased region" description="Polar residues" evidence="2">
    <location>
        <begin position="387"/>
        <end position="400"/>
    </location>
</feature>
<feature type="compositionally biased region" description="Basic and acidic residues" evidence="2">
    <location>
        <begin position="425"/>
        <end position="440"/>
    </location>
</feature>
<feature type="coiled-coil region" evidence="1">
    <location>
        <begin position="155"/>
        <end position="189"/>
    </location>
</feature>
<feature type="compositionally biased region" description="Basic and acidic residues" evidence="2">
    <location>
        <begin position="402"/>
        <end position="411"/>
    </location>
</feature>
<feature type="region of interest" description="Disordered" evidence="2">
    <location>
        <begin position="53"/>
        <end position="94"/>
    </location>
</feature>
<comment type="caution">
    <text evidence="3">The sequence shown here is derived from an EMBL/GenBank/DDBJ whole genome shotgun (WGS) entry which is preliminary data.</text>
</comment>
<dbReference type="Proteomes" id="UP001149165">
    <property type="component" value="Unassembled WGS sequence"/>
</dbReference>
<evidence type="ECO:0000256" key="1">
    <source>
        <dbReference type="SAM" id="Coils"/>
    </source>
</evidence>
<evidence type="ECO:0008006" key="5">
    <source>
        <dbReference type="Google" id="ProtNLM"/>
    </source>
</evidence>